<accession>E6U502</accession>
<dbReference type="Proteomes" id="UP000001551">
    <property type="component" value="Chromosome"/>
</dbReference>
<keyword evidence="2" id="KW-1185">Reference proteome</keyword>
<name>E6U502_ETHHY</name>
<dbReference type="AlphaFoldDB" id="E6U502"/>
<dbReference type="EMBL" id="CP002400">
    <property type="protein sequence ID" value="ADU26708.1"/>
    <property type="molecule type" value="Genomic_DNA"/>
</dbReference>
<organism evidence="1 2">
    <name type="scientific">Ethanoligenens harbinense (strain DSM 18485 / JCM 12961 / CGMCC 1.5033 / YUAN-3)</name>
    <dbReference type="NCBI Taxonomy" id="663278"/>
    <lineage>
        <taxon>Bacteria</taxon>
        <taxon>Bacillati</taxon>
        <taxon>Bacillota</taxon>
        <taxon>Clostridia</taxon>
        <taxon>Eubacteriales</taxon>
        <taxon>Oscillospiraceae</taxon>
        <taxon>Ethanoligenens</taxon>
    </lineage>
</organism>
<evidence type="ECO:0000313" key="1">
    <source>
        <dbReference type="EMBL" id="ADU26708.1"/>
    </source>
</evidence>
<dbReference type="RefSeq" id="WP_013485069.1">
    <property type="nucleotide sequence ID" value="NC_014828.1"/>
</dbReference>
<dbReference type="KEGG" id="eha:Ethha_1157"/>
<dbReference type="HOGENOM" id="CLU_1567991_0_0_9"/>
<proteinExistence type="predicted"/>
<protein>
    <submittedName>
        <fullName evidence="1">Uncharacterized protein</fullName>
    </submittedName>
</protein>
<evidence type="ECO:0000313" key="2">
    <source>
        <dbReference type="Proteomes" id="UP000001551"/>
    </source>
</evidence>
<sequence length="185" mass="20569">MKSAPIYKLMWSAVLSALILVVVLLNFSHIFPALKKNALSPSNHADTPINIPQNLNFLNDDKQAFLDYCTTIFGSKLPLSVDSDSFVYEGAVDGYHFYRMQANLIETGPARQHVILGGYLFESDRLYRPSPTGLYLVKDNQVYTLEEAYNAKLVDFSELYSLYKQKDPLAVSISSVSSGKGNASS</sequence>
<reference evidence="1 2" key="1">
    <citation type="submission" date="2010-12" db="EMBL/GenBank/DDBJ databases">
        <title>Complete sequence of Ethanoligenens harbinense YUAN-3.</title>
        <authorList>
            <person name="Lucas S."/>
            <person name="Copeland A."/>
            <person name="Lapidus A."/>
            <person name="Cheng J.-F."/>
            <person name="Bruce D."/>
            <person name="Goodwin L."/>
            <person name="Pitluck S."/>
            <person name="Chertkov O."/>
            <person name="Misra M."/>
            <person name="Detter J.C."/>
            <person name="Han C."/>
            <person name="Tapia R."/>
            <person name="Land M."/>
            <person name="Hauser L."/>
            <person name="Jeffries C."/>
            <person name="Kyrpides N."/>
            <person name="Ivanova N."/>
            <person name="Mikhailova N."/>
            <person name="Wang A."/>
            <person name="Mouttaki H."/>
            <person name="He Z."/>
            <person name="Zhou J."/>
            <person name="Hemme C.L."/>
            <person name="Woyke T."/>
        </authorList>
    </citation>
    <scope>NUCLEOTIDE SEQUENCE [LARGE SCALE GENOMIC DNA]</scope>
    <source>
        <strain evidence="2">DSM 18485 / JCM 12961 / CGMCC 1.5033 / YUAN-3</strain>
    </source>
</reference>
<gene>
    <name evidence="1" type="ordered locus">Ethha_1157</name>
</gene>